<name>A0A6J5PP04_9CAUD</name>
<reference evidence="1" key="1">
    <citation type="submission" date="2020-05" db="EMBL/GenBank/DDBJ databases">
        <authorList>
            <person name="Chiriac C."/>
            <person name="Salcher M."/>
            <person name="Ghai R."/>
            <person name="Kavagutti S V."/>
        </authorList>
    </citation>
    <scope>NUCLEOTIDE SEQUENCE</scope>
</reference>
<organism evidence="1">
    <name type="scientific">uncultured Caudovirales phage</name>
    <dbReference type="NCBI Taxonomy" id="2100421"/>
    <lineage>
        <taxon>Viruses</taxon>
        <taxon>Duplodnaviria</taxon>
        <taxon>Heunggongvirae</taxon>
        <taxon>Uroviricota</taxon>
        <taxon>Caudoviricetes</taxon>
        <taxon>Peduoviridae</taxon>
        <taxon>Maltschvirus</taxon>
        <taxon>Maltschvirus maltsch</taxon>
    </lineage>
</organism>
<accession>A0A6J5PP04</accession>
<evidence type="ECO:0000313" key="1">
    <source>
        <dbReference type="EMBL" id="CAB4172747.1"/>
    </source>
</evidence>
<sequence>MVIVQKSDFNGFQLLAKSNNTNTVLQSYIDRYEKLTIYQLLGVDLGKLFIADLIPSTITLDDRGDYDASVGTFPATGGSGTAGAIMEGDYWTVSVAGTLGTTDYVVGDLVYALDDAPAQTSTNWAKKELRFTTIYDAFTLQSDGDTYYGNDWANFWGYWCGSDSGGIYNSYGIKDILVSIIYYYYVAGTQVKQSQSGAVLNQTETGDIMSPLNAFRTAEIKWNEILNSIGAVQWYCAIYDPDTYPEYRGVIFKPQYSALL</sequence>
<evidence type="ECO:0000313" key="2">
    <source>
        <dbReference type="EMBL" id="CAB4202391.1"/>
    </source>
</evidence>
<gene>
    <name evidence="2" type="ORF">UFOVP1373_14</name>
    <name evidence="1" type="ORF">UFOVP941_19</name>
</gene>
<proteinExistence type="predicted"/>
<dbReference type="EMBL" id="LR797315">
    <property type="protein sequence ID" value="CAB4202391.1"/>
    <property type="molecule type" value="Genomic_DNA"/>
</dbReference>
<protein>
    <submittedName>
        <fullName evidence="1">Uncharacterized protein</fullName>
    </submittedName>
</protein>
<dbReference type="EMBL" id="LR796898">
    <property type="protein sequence ID" value="CAB4172747.1"/>
    <property type="molecule type" value="Genomic_DNA"/>
</dbReference>